<dbReference type="InterPro" id="IPR001867">
    <property type="entry name" value="OmpR/PhoB-type_DNA-bd"/>
</dbReference>
<protein>
    <submittedName>
        <fullName evidence="7">Winged helix-turn-helix domain-containing protein</fullName>
    </submittedName>
</protein>
<dbReference type="RefSeq" id="WP_302720756.1">
    <property type="nucleotide sequence ID" value="NZ_JAULRU010000215.1"/>
</dbReference>
<name>A0ABU4RYY0_9GAMM</name>
<feature type="compositionally biased region" description="Polar residues" evidence="4">
    <location>
        <begin position="114"/>
        <end position="133"/>
    </location>
</feature>
<evidence type="ECO:0000256" key="5">
    <source>
        <dbReference type="SAM" id="Phobius"/>
    </source>
</evidence>
<keyword evidence="5" id="KW-1133">Transmembrane helix</keyword>
<dbReference type="InterPro" id="IPR011042">
    <property type="entry name" value="6-blade_b-propeller_TolB-like"/>
</dbReference>
<dbReference type="Gene3D" id="1.10.10.10">
    <property type="entry name" value="Winged helix-like DNA-binding domain superfamily/Winged helix DNA-binding domain"/>
    <property type="match status" value="1"/>
</dbReference>
<keyword evidence="8" id="KW-1185">Reference proteome</keyword>
<dbReference type="PROSITE" id="PS51755">
    <property type="entry name" value="OMPR_PHOB"/>
    <property type="match status" value="1"/>
</dbReference>
<reference evidence="7 8" key="1">
    <citation type="submission" date="2023-11" db="EMBL/GenBank/DDBJ databases">
        <title>Gilvimarinus fulvus sp. nov., isolated from the surface of Kelp.</title>
        <authorList>
            <person name="Sun Y.Y."/>
            <person name="Gong Y."/>
            <person name="Du Z.J."/>
        </authorList>
    </citation>
    <scope>NUCLEOTIDE SEQUENCE [LARGE SCALE GENOMIC DNA]</scope>
    <source>
        <strain evidence="7 8">SDUM040013</strain>
    </source>
</reference>
<sequence length="716" mass="79507">MTAQYWVGEFCVDLTRNQISYGGQSQTLAPKALAVLTCLAQHQGKVVSQDALLSSVWQGVVVSPNTLQRSIAQLRRALGDDGKGQQLIKTHAKQGYSLECEVKWCADAAEESGVSPTISTTPDPATHSTPTESKAAQSTGFAFLPQLVVGGVLLVVLAVVGYFYREEGPQPIVVESIRLLTATDDKEFDPSYSPDGEHIVFHRYRDKLCDNRLWALDTNSRKETLLTPDWAAYGPHSFSEDGSKLAFLATEACNQPVTQRNCYDLVSLDFNAALQSPQQPEVVLSCKYTDVRKPQWLNNRDIALLQKQTDRWVLMKYSTHTNTSTTLYSLAGGNILDYLYSPVKKRFAVIGMRSDGSYHIDMLTPDGRRLSSHPIQRPEGMSQYGGIYPSFDPVNDRLIFSTGRQLFTLSYEGKIFKINTVLTDRMYLPAFHPRGTSMLMIKGPYDTDVVLRSFSNLGDSGDAAVGRQYVTFERSNVGDSQGAFQPGGDLIAFRSARSGEEQVWVSDGQGPRQLTDFGLDTYIRGIKWAADGQSLLVNANNILVQVGLDSSAQTFDVQHPVLQLLHWDSVSSKILVFARIAGVKKLVEYDFSSGAWRVVSDKNILWAQKDADGRIIIKDELGQFWQPGPVEYQPIEVLSGRGTGTGSETFVVRDYLLFAINSHDELWSYNLKNDEYTVLGPLEPGWEDLTDVNQETILLSMRVSAKKEVVEVILGE</sequence>
<gene>
    <name evidence="7" type="ORF">SCD92_12175</name>
</gene>
<comment type="caution">
    <text evidence="7">The sequence shown here is derived from an EMBL/GenBank/DDBJ whole genome shotgun (WGS) entry which is preliminary data.</text>
</comment>
<proteinExistence type="inferred from homology"/>
<evidence type="ECO:0000256" key="2">
    <source>
        <dbReference type="ARBA" id="ARBA00023125"/>
    </source>
</evidence>
<evidence type="ECO:0000259" key="6">
    <source>
        <dbReference type="PROSITE" id="PS51755"/>
    </source>
</evidence>
<dbReference type="SMART" id="SM00862">
    <property type="entry name" value="Trans_reg_C"/>
    <property type="match status" value="1"/>
</dbReference>
<feature type="region of interest" description="Disordered" evidence="4">
    <location>
        <begin position="113"/>
        <end position="133"/>
    </location>
</feature>
<organism evidence="7 8">
    <name type="scientific">Gilvimarinus gilvus</name>
    <dbReference type="NCBI Taxonomy" id="3058038"/>
    <lineage>
        <taxon>Bacteria</taxon>
        <taxon>Pseudomonadati</taxon>
        <taxon>Pseudomonadota</taxon>
        <taxon>Gammaproteobacteria</taxon>
        <taxon>Cellvibrionales</taxon>
        <taxon>Cellvibrionaceae</taxon>
        <taxon>Gilvimarinus</taxon>
    </lineage>
</organism>
<keyword evidence="2 3" id="KW-0238">DNA-binding</keyword>
<evidence type="ECO:0000313" key="7">
    <source>
        <dbReference type="EMBL" id="MDX6850120.1"/>
    </source>
</evidence>
<dbReference type="InterPro" id="IPR036388">
    <property type="entry name" value="WH-like_DNA-bd_sf"/>
</dbReference>
<feature type="transmembrane region" description="Helical" evidence="5">
    <location>
        <begin position="141"/>
        <end position="164"/>
    </location>
</feature>
<evidence type="ECO:0000256" key="4">
    <source>
        <dbReference type="SAM" id="MobiDB-lite"/>
    </source>
</evidence>
<feature type="domain" description="OmpR/PhoB-type" evidence="6">
    <location>
        <begin position="2"/>
        <end position="100"/>
    </location>
</feature>
<dbReference type="SUPFAM" id="SSF69304">
    <property type="entry name" value="Tricorn protease N-terminal domain"/>
    <property type="match status" value="2"/>
</dbReference>
<dbReference type="CDD" id="cd00383">
    <property type="entry name" value="trans_reg_C"/>
    <property type="match status" value="1"/>
</dbReference>
<dbReference type="Proteomes" id="UP001273505">
    <property type="component" value="Unassembled WGS sequence"/>
</dbReference>
<dbReference type="InterPro" id="IPR016032">
    <property type="entry name" value="Sig_transdc_resp-reg_C-effctor"/>
</dbReference>
<dbReference type="Pfam" id="PF07676">
    <property type="entry name" value="PD40"/>
    <property type="match status" value="1"/>
</dbReference>
<dbReference type="InterPro" id="IPR011659">
    <property type="entry name" value="WD40"/>
</dbReference>
<keyword evidence="5" id="KW-0472">Membrane</keyword>
<feature type="DNA-binding region" description="OmpR/PhoB-type" evidence="3">
    <location>
        <begin position="2"/>
        <end position="100"/>
    </location>
</feature>
<dbReference type="PANTHER" id="PTHR36842">
    <property type="entry name" value="PROTEIN TOLB HOMOLOG"/>
    <property type="match status" value="1"/>
</dbReference>
<dbReference type="PANTHER" id="PTHR36842:SF1">
    <property type="entry name" value="PROTEIN TOLB"/>
    <property type="match status" value="1"/>
</dbReference>
<accession>A0ABU4RYY0</accession>
<dbReference type="EMBL" id="JAXAFO010000019">
    <property type="protein sequence ID" value="MDX6850120.1"/>
    <property type="molecule type" value="Genomic_DNA"/>
</dbReference>
<dbReference type="SUPFAM" id="SSF46894">
    <property type="entry name" value="C-terminal effector domain of the bipartite response regulators"/>
    <property type="match status" value="1"/>
</dbReference>
<dbReference type="Gene3D" id="2.120.10.30">
    <property type="entry name" value="TolB, C-terminal domain"/>
    <property type="match status" value="2"/>
</dbReference>
<comment type="similarity">
    <text evidence="1">Belongs to the TolB family.</text>
</comment>
<dbReference type="Pfam" id="PF00486">
    <property type="entry name" value="Trans_reg_C"/>
    <property type="match status" value="1"/>
</dbReference>
<evidence type="ECO:0000313" key="8">
    <source>
        <dbReference type="Proteomes" id="UP001273505"/>
    </source>
</evidence>
<evidence type="ECO:0000256" key="1">
    <source>
        <dbReference type="ARBA" id="ARBA00009820"/>
    </source>
</evidence>
<keyword evidence="5" id="KW-0812">Transmembrane</keyword>
<evidence type="ECO:0000256" key="3">
    <source>
        <dbReference type="PROSITE-ProRule" id="PRU01091"/>
    </source>
</evidence>